<protein>
    <submittedName>
        <fullName evidence="2">Uncharacterized protein</fullName>
    </submittedName>
</protein>
<proteinExistence type="predicted"/>
<evidence type="ECO:0000313" key="2">
    <source>
        <dbReference type="EMBL" id="KAJ8930449.1"/>
    </source>
</evidence>
<name>A0AAV8WV21_9CUCU</name>
<keyword evidence="3" id="KW-1185">Reference proteome</keyword>
<organism evidence="2 3">
    <name type="scientific">Rhamnusium bicolor</name>
    <dbReference type="NCBI Taxonomy" id="1586634"/>
    <lineage>
        <taxon>Eukaryota</taxon>
        <taxon>Metazoa</taxon>
        <taxon>Ecdysozoa</taxon>
        <taxon>Arthropoda</taxon>
        <taxon>Hexapoda</taxon>
        <taxon>Insecta</taxon>
        <taxon>Pterygota</taxon>
        <taxon>Neoptera</taxon>
        <taxon>Endopterygota</taxon>
        <taxon>Coleoptera</taxon>
        <taxon>Polyphaga</taxon>
        <taxon>Cucujiformia</taxon>
        <taxon>Chrysomeloidea</taxon>
        <taxon>Cerambycidae</taxon>
        <taxon>Lepturinae</taxon>
        <taxon>Rhagiini</taxon>
        <taxon>Rhamnusium</taxon>
    </lineage>
</organism>
<accession>A0AAV8WV21</accession>
<feature type="region of interest" description="Disordered" evidence="1">
    <location>
        <begin position="1"/>
        <end position="23"/>
    </location>
</feature>
<reference evidence="2" key="1">
    <citation type="journal article" date="2023" name="Insect Mol. Biol.">
        <title>Genome sequencing provides insights into the evolution of gene families encoding plant cell wall-degrading enzymes in longhorned beetles.</title>
        <authorList>
            <person name="Shin N.R."/>
            <person name="Okamura Y."/>
            <person name="Kirsch R."/>
            <person name="Pauchet Y."/>
        </authorList>
    </citation>
    <scope>NUCLEOTIDE SEQUENCE</scope>
    <source>
        <strain evidence="2">RBIC_L_NR</strain>
    </source>
</reference>
<dbReference type="Proteomes" id="UP001162156">
    <property type="component" value="Unassembled WGS sequence"/>
</dbReference>
<gene>
    <name evidence="2" type="ORF">NQ314_016776</name>
</gene>
<dbReference type="EMBL" id="JANEYF010004667">
    <property type="protein sequence ID" value="KAJ8930449.1"/>
    <property type="molecule type" value="Genomic_DNA"/>
</dbReference>
<sequence>MDSEEETYDDVDSGNESSGDDVDFAMEVEVTGHREKQTDSDDYPYEVLSTEEIVQHMVDSIKDVNSVVEVRLISFVFKLTS</sequence>
<evidence type="ECO:0000256" key="1">
    <source>
        <dbReference type="SAM" id="MobiDB-lite"/>
    </source>
</evidence>
<evidence type="ECO:0000313" key="3">
    <source>
        <dbReference type="Proteomes" id="UP001162156"/>
    </source>
</evidence>
<comment type="caution">
    <text evidence="2">The sequence shown here is derived from an EMBL/GenBank/DDBJ whole genome shotgun (WGS) entry which is preliminary data.</text>
</comment>
<dbReference type="AlphaFoldDB" id="A0AAV8WV21"/>